<organism evidence="2 3">
    <name type="scientific">Mycena metata</name>
    <dbReference type="NCBI Taxonomy" id="1033252"/>
    <lineage>
        <taxon>Eukaryota</taxon>
        <taxon>Fungi</taxon>
        <taxon>Dikarya</taxon>
        <taxon>Basidiomycota</taxon>
        <taxon>Agaricomycotina</taxon>
        <taxon>Agaricomycetes</taxon>
        <taxon>Agaricomycetidae</taxon>
        <taxon>Agaricales</taxon>
        <taxon>Marasmiineae</taxon>
        <taxon>Mycenaceae</taxon>
        <taxon>Mycena</taxon>
    </lineage>
</organism>
<evidence type="ECO:0000313" key="2">
    <source>
        <dbReference type="EMBL" id="KAJ7781312.1"/>
    </source>
</evidence>
<keyword evidence="1" id="KW-0812">Transmembrane</keyword>
<keyword evidence="3" id="KW-1185">Reference proteome</keyword>
<proteinExistence type="predicted"/>
<evidence type="ECO:0000256" key="1">
    <source>
        <dbReference type="SAM" id="Phobius"/>
    </source>
</evidence>
<comment type="caution">
    <text evidence="2">The sequence shown here is derived from an EMBL/GenBank/DDBJ whole genome shotgun (WGS) entry which is preliminary data.</text>
</comment>
<dbReference type="AlphaFoldDB" id="A0AAD7KBS8"/>
<accession>A0AAD7KBS8</accession>
<feature type="transmembrane region" description="Helical" evidence="1">
    <location>
        <begin position="73"/>
        <end position="96"/>
    </location>
</feature>
<gene>
    <name evidence="2" type="ORF">B0H16DRAFT_615577</name>
</gene>
<sequence>MMTVSTAAGLLVRMEHLATLPLGRKQLTDYYSSSYDGRSVMVSSTACMPRDINNIPAAIGRLLLAVVATTAPIIAMASVIPMAVASVAVAVAAARVDDGLRIRVLRRIVVHGCRRKRWREKCRDQLLFDPCRMRHCPCDGRCSSADPEYPH</sequence>
<dbReference type="Proteomes" id="UP001215598">
    <property type="component" value="Unassembled WGS sequence"/>
</dbReference>
<reference evidence="2" key="1">
    <citation type="submission" date="2023-03" db="EMBL/GenBank/DDBJ databases">
        <title>Massive genome expansion in bonnet fungi (Mycena s.s.) driven by repeated elements and novel gene families across ecological guilds.</title>
        <authorList>
            <consortium name="Lawrence Berkeley National Laboratory"/>
            <person name="Harder C.B."/>
            <person name="Miyauchi S."/>
            <person name="Viragh M."/>
            <person name="Kuo A."/>
            <person name="Thoen E."/>
            <person name="Andreopoulos B."/>
            <person name="Lu D."/>
            <person name="Skrede I."/>
            <person name="Drula E."/>
            <person name="Henrissat B."/>
            <person name="Morin E."/>
            <person name="Kohler A."/>
            <person name="Barry K."/>
            <person name="LaButti K."/>
            <person name="Morin E."/>
            <person name="Salamov A."/>
            <person name="Lipzen A."/>
            <person name="Mereny Z."/>
            <person name="Hegedus B."/>
            <person name="Baldrian P."/>
            <person name="Stursova M."/>
            <person name="Weitz H."/>
            <person name="Taylor A."/>
            <person name="Grigoriev I.V."/>
            <person name="Nagy L.G."/>
            <person name="Martin F."/>
            <person name="Kauserud H."/>
        </authorList>
    </citation>
    <scope>NUCLEOTIDE SEQUENCE</scope>
    <source>
        <strain evidence="2">CBHHK182m</strain>
    </source>
</reference>
<keyword evidence="1" id="KW-1133">Transmembrane helix</keyword>
<name>A0AAD7KBS8_9AGAR</name>
<keyword evidence="1" id="KW-0472">Membrane</keyword>
<dbReference type="EMBL" id="JARKIB010000004">
    <property type="protein sequence ID" value="KAJ7781312.1"/>
    <property type="molecule type" value="Genomic_DNA"/>
</dbReference>
<evidence type="ECO:0000313" key="3">
    <source>
        <dbReference type="Proteomes" id="UP001215598"/>
    </source>
</evidence>
<protein>
    <submittedName>
        <fullName evidence="2">Uncharacterized protein</fullName>
    </submittedName>
</protein>